<evidence type="ECO:0000313" key="3">
    <source>
        <dbReference type="Proteomes" id="UP001595880"/>
    </source>
</evidence>
<reference evidence="3" key="1">
    <citation type="journal article" date="2019" name="Int. J. Syst. Evol. Microbiol.">
        <title>The Global Catalogue of Microorganisms (GCM) 10K type strain sequencing project: providing services to taxonomists for standard genome sequencing and annotation.</title>
        <authorList>
            <consortium name="The Broad Institute Genomics Platform"/>
            <consortium name="The Broad Institute Genome Sequencing Center for Infectious Disease"/>
            <person name="Wu L."/>
            <person name="Ma J."/>
        </authorList>
    </citation>
    <scope>NUCLEOTIDE SEQUENCE [LARGE SCALE GENOMIC DNA]</scope>
    <source>
        <strain evidence="3">KACC 14058</strain>
    </source>
</reference>
<gene>
    <name evidence="2" type="ORF">ACFOZ1_02305</name>
</gene>
<organism evidence="2 3">
    <name type="scientific">Gracilibacillus marinus</name>
    <dbReference type="NCBI Taxonomy" id="630535"/>
    <lineage>
        <taxon>Bacteria</taxon>
        <taxon>Bacillati</taxon>
        <taxon>Bacillota</taxon>
        <taxon>Bacilli</taxon>
        <taxon>Bacillales</taxon>
        <taxon>Bacillaceae</taxon>
        <taxon>Gracilibacillus</taxon>
    </lineage>
</organism>
<accession>A0ABV8VQ87</accession>
<feature type="coiled-coil region" evidence="1">
    <location>
        <begin position="200"/>
        <end position="297"/>
    </location>
</feature>
<sequence>MTTTELQNVHVKESDIPSIITSQFSELKALQESVTHAMNKAQQAKKSADRAKRKSAGLFQKKEAIESLQSATMDLAESQISATEAQKVSFTYQEKLGEIAKYLFGLGVANLAANRSVVRELELQLKGASKEELSELARQEIINVVKQLKAQEDMMKKQADLALKVKKHHQEIKNHETLHGDYELFISNQLQMNQEHDTFLIAHENKLDKQEKRLEENVSNVQKLRKDLGKQQNVIQLHTNELLTHEAILEDYKKRFKNNQEIFDSYKKQLQDQEGILKNHTEELQREKQQITELNEVTIGNTNMLTTHHDLLDNHKENIDTIHSTQRTYQQLINEQKEELSSLLEMVEAADAKQKKTEEEIIQLKEELERVKRKKTDKIWTIAVFVVVCISYFVL</sequence>
<dbReference type="EMBL" id="JBHSDV010000001">
    <property type="protein sequence ID" value="MFC4386632.1"/>
    <property type="molecule type" value="Genomic_DNA"/>
</dbReference>
<keyword evidence="3" id="KW-1185">Reference proteome</keyword>
<evidence type="ECO:0000313" key="2">
    <source>
        <dbReference type="EMBL" id="MFC4386632.1"/>
    </source>
</evidence>
<dbReference type="RefSeq" id="WP_390195384.1">
    <property type="nucleotide sequence ID" value="NZ_JBHSDV010000001.1"/>
</dbReference>
<comment type="caution">
    <text evidence="2">The sequence shown here is derived from an EMBL/GenBank/DDBJ whole genome shotgun (WGS) entry which is preliminary data.</text>
</comment>
<dbReference type="Proteomes" id="UP001595880">
    <property type="component" value="Unassembled WGS sequence"/>
</dbReference>
<keyword evidence="1" id="KW-0175">Coiled coil</keyword>
<proteinExistence type="predicted"/>
<protein>
    <submittedName>
        <fullName evidence="2">Uncharacterized protein</fullName>
    </submittedName>
</protein>
<feature type="coiled-coil region" evidence="1">
    <location>
        <begin position="333"/>
        <end position="374"/>
    </location>
</feature>
<evidence type="ECO:0000256" key="1">
    <source>
        <dbReference type="SAM" id="Coils"/>
    </source>
</evidence>
<feature type="coiled-coil region" evidence="1">
    <location>
        <begin position="27"/>
        <end position="54"/>
    </location>
</feature>
<name>A0ABV8VQ87_9BACI</name>